<evidence type="ECO:0000313" key="3">
    <source>
        <dbReference type="Proteomes" id="UP000246569"/>
    </source>
</evidence>
<evidence type="ECO:0000259" key="1">
    <source>
        <dbReference type="Pfam" id="PF13723"/>
    </source>
</evidence>
<keyword evidence="3" id="KW-1185">Reference proteome</keyword>
<gene>
    <name evidence="2" type="ORF">C7443_102225</name>
</gene>
<dbReference type="Proteomes" id="UP000246569">
    <property type="component" value="Unassembled WGS sequence"/>
</dbReference>
<dbReference type="InterPro" id="IPR016039">
    <property type="entry name" value="Thiolase-like"/>
</dbReference>
<dbReference type="GO" id="GO:0016746">
    <property type="term" value="F:acyltransferase activity"/>
    <property type="evidence" value="ECO:0007669"/>
    <property type="project" value="InterPro"/>
</dbReference>
<reference evidence="2 3" key="1">
    <citation type="submission" date="2018-05" db="EMBL/GenBank/DDBJ databases">
        <title>Genomic Encyclopedia of Type Strains, Phase IV (KMG-IV): sequencing the most valuable type-strain genomes for metagenomic binning, comparative biology and taxonomic classification.</title>
        <authorList>
            <person name="Goeker M."/>
        </authorList>
    </citation>
    <scope>NUCLEOTIDE SEQUENCE [LARGE SCALE GENOMIC DNA]</scope>
    <source>
        <strain evidence="2 3">DSM 23606</strain>
    </source>
</reference>
<feature type="domain" description="Beta-ketoacyl synthase-like N-terminal" evidence="1">
    <location>
        <begin position="41"/>
        <end position="240"/>
    </location>
</feature>
<evidence type="ECO:0000313" key="2">
    <source>
        <dbReference type="EMBL" id="PWV64575.1"/>
    </source>
</evidence>
<organism evidence="2 3">
    <name type="scientific">Plasticicumulans acidivorans</name>
    <dbReference type="NCBI Taxonomy" id="886464"/>
    <lineage>
        <taxon>Bacteria</taxon>
        <taxon>Pseudomonadati</taxon>
        <taxon>Pseudomonadota</taxon>
        <taxon>Gammaproteobacteria</taxon>
        <taxon>Candidatus Competibacteraceae</taxon>
        <taxon>Plasticicumulans</taxon>
    </lineage>
</organism>
<sequence>MSTLQATLLGVGAVGPGFADWNTLRALLRGDAEYRPVPCVAPVPNALPAAERRRTGKATRLALAAGFAAVADAAADAATLATVFASSGGDGDNCHAICEALAGSDRLISPTRFHNSVNNAASGYWGIASGAMAPSTMIAAFDGSFAAGLLEAGGLLASGLPQVLLIAYEAAYPAPLHATRLLSGDCALACLLATDAAGPRLRLELCEEAPTVLAQPSLEALRRGIPAARGLTLLQAVAQAQAQRVVLDYIDGLQLAVEVQP</sequence>
<dbReference type="OrthoDB" id="9798676at2"/>
<name>A0A317MY87_9GAMM</name>
<dbReference type="Pfam" id="PF13723">
    <property type="entry name" value="Ketoacyl-synt_2"/>
    <property type="match status" value="1"/>
</dbReference>
<dbReference type="InterPro" id="IPR014030">
    <property type="entry name" value="Ketoacyl_synth_N"/>
</dbReference>
<protein>
    <submittedName>
        <fullName evidence="2">Beta-ketoacyl synthase-like protein</fullName>
    </submittedName>
</protein>
<dbReference type="SUPFAM" id="SSF53901">
    <property type="entry name" value="Thiolase-like"/>
    <property type="match status" value="1"/>
</dbReference>
<comment type="caution">
    <text evidence="2">The sequence shown here is derived from an EMBL/GenBank/DDBJ whole genome shotgun (WGS) entry which is preliminary data.</text>
</comment>
<proteinExistence type="predicted"/>
<accession>A0A317MY87</accession>
<dbReference type="EMBL" id="QGTJ01000002">
    <property type="protein sequence ID" value="PWV64575.1"/>
    <property type="molecule type" value="Genomic_DNA"/>
</dbReference>
<dbReference type="AlphaFoldDB" id="A0A317MY87"/>
<dbReference type="RefSeq" id="WP_110017224.1">
    <property type="nucleotide sequence ID" value="NZ_QGTJ01000002.1"/>
</dbReference>
<dbReference type="Gene3D" id="3.40.47.10">
    <property type="match status" value="1"/>
</dbReference>